<gene>
    <name evidence="2" type="ORF">SAMN05216403_1364</name>
</gene>
<evidence type="ECO:0000259" key="1">
    <source>
        <dbReference type="PROSITE" id="PS50887"/>
    </source>
</evidence>
<sequence>MHPPMPLALPRKLSQPYHIEGHELLLSASVRISLYPDNGNDADNLLRSADDAMYLAKRQGRSHYHGAKRS</sequence>
<dbReference type="EMBL" id="FNVK01000036">
    <property type="protein sequence ID" value="SEG14590.1"/>
    <property type="molecule type" value="Genomic_DNA"/>
</dbReference>
<name>A0A1H5XT74_NITMU</name>
<feature type="domain" description="GGDEF" evidence="1">
    <location>
        <begin position="1"/>
        <end position="69"/>
    </location>
</feature>
<dbReference type="SUPFAM" id="SSF55073">
    <property type="entry name" value="Nucleotide cyclase"/>
    <property type="match status" value="1"/>
</dbReference>
<dbReference type="InterPro" id="IPR000160">
    <property type="entry name" value="GGDEF_dom"/>
</dbReference>
<dbReference type="PANTHER" id="PTHR46663:SF3">
    <property type="entry name" value="SLL0267 PROTEIN"/>
    <property type="match status" value="1"/>
</dbReference>
<reference evidence="2 3" key="1">
    <citation type="submission" date="2016-10" db="EMBL/GenBank/DDBJ databases">
        <authorList>
            <person name="de Groot N.N."/>
        </authorList>
    </citation>
    <scope>NUCLEOTIDE SEQUENCE [LARGE SCALE GENOMIC DNA]</scope>
    <source>
        <strain evidence="2 3">Nl13</strain>
    </source>
</reference>
<organism evidence="2 3">
    <name type="scientific">Nitrosospira multiformis (strain ATCC 25196 / NCIMB 11849 / C 71)</name>
    <dbReference type="NCBI Taxonomy" id="323848"/>
    <lineage>
        <taxon>Bacteria</taxon>
        <taxon>Pseudomonadati</taxon>
        <taxon>Pseudomonadota</taxon>
        <taxon>Betaproteobacteria</taxon>
        <taxon>Nitrosomonadales</taxon>
        <taxon>Nitrosomonadaceae</taxon>
        <taxon>Nitrosospira</taxon>
    </lineage>
</organism>
<dbReference type="InterPro" id="IPR029787">
    <property type="entry name" value="Nucleotide_cyclase"/>
</dbReference>
<dbReference type="Gene3D" id="3.30.70.270">
    <property type="match status" value="1"/>
</dbReference>
<dbReference type="PANTHER" id="PTHR46663">
    <property type="entry name" value="DIGUANYLATE CYCLASE DGCT-RELATED"/>
    <property type="match status" value="1"/>
</dbReference>
<dbReference type="InterPro" id="IPR052163">
    <property type="entry name" value="DGC-Regulatory_Protein"/>
</dbReference>
<dbReference type="PROSITE" id="PS50887">
    <property type="entry name" value="GGDEF"/>
    <property type="match status" value="1"/>
</dbReference>
<dbReference type="AlphaFoldDB" id="A0A1H5XT74"/>
<dbReference type="Proteomes" id="UP000236751">
    <property type="component" value="Unassembled WGS sequence"/>
</dbReference>
<evidence type="ECO:0000313" key="2">
    <source>
        <dbReference type="EMBL" id="SEG14590.1"/>
    </source>
</evidence>
<evidence type="ECO:0000313" key="3">
    <source>
        <dbReference type="Proteomes" id="UP000236751"/>
    </source>
</evidence>
<dbReference type="Pfam" id="PF00990">
    <property type="entry name" value="GGDEF"/>
    <property type="match status" value="1"/>
</dbReference>
<accession>A0A1H5XT74</accession>
<dbReference type="InterPro" id="IPR043128">
    <property type="entry name" value="Rev_trsase/Diguanyl_cyclase"/>
</dbReference>
<protein>
    <submittedName>
        <fullName evidence="2">Diguanylate cyclase, GGDEF domain</fullName>
    </submittedName>
</protein>
<dbReference type="RefSeq" id="WP_080557668.1">
    <property type="nucleotide sequence ID" value="NZ_FNVK01000036.1"/>
</dbReference>
<proteinExistence type="predicted"/>